<proteinExistence type="predicted"/>
<dbReference type="InterPro" id="IPR011004">
    <property type="entry name" value="Trimer_LpxA-like_sf"/>
</dbReference>
<keyword evidence="1" id="KW-0808">Transferase</keyword>
<dbReference type="InterPro" id="IPR001451">
    <property type="entry name" value="Hexapep"/>
</dbReference>
<dbReference type="Proteomes" id="UP000005741">
    <property type="component" value="Chromosome"/>
</dbReference>
<sequence>MFDPKDERFNFTGNPMEDGCIGQYAAYHDGKKLNYELMKKFPGAVIFEGAVVFPDCKLGDNVVIHPGVGISSSVIGDYTYTWSGMHNTTVGKFCSIALHNRIGYGFHPSGTFVATHPAFYSKWNPGVLASFTDETVFQESLPIKIGNDVWIGTGCTILDGKTIGDGAIIGAGSVVTKDVPDYAIAAGSPAKIIKYRFNEDQISLLKEFKWWNKSIEWIKENAGLFRDIDKFCKYIQINK</sequence>
<dbReference type="EMBL" id="CM001436">
    <property type="protein sequence ID" value="EHQ35599.1"/>
    <property type="molecule type" value="Genomic_DNA"/>
</dbReference>
<dbReference type="CDD" id="cd03349">
    <property type="entry name" value="LbH_XAT"/>
    <property type="match status" value="1"/>
</dbReference>
<evidence type="ECO:0000313" key="1">
    <source>
        <dbReference type="EMBL" id="EHQ35599.1"/>
    </source>
</evidence>
<dbReference type="HOGENOM" id="CLU_051638_5_0_2"/>
<accession>H1Z359</accession>
<dbReference type="AlphaFoldDB" id="H1Z359"/>
<dbReference type="PANTHER" id="PTHR43300">
    <property type="entry name" value="ACETYLTRANSFERASE"/>
    <property type="match status" value="1"/>
</dbReference>
<dbReference type="PANTHER" id="PTHR43300:SF11">
    <property type="entry name" value="ACETYLTRANSFERASE RV3034C-RELATED"/>
    <property type="match status" value="1"/>
</dbReference>
<reference evidence="1 2" key="1">
    <citation type="submission" date="2011-10" db="EMBL/GenBank/DDBJ databases">
        <title>The Improved High-Quality Draft genome of Methanoplanus limicola DSM 2279.</title>
        <authorList>
            <consortium name="US DOE Joint Genome Institute (JGI-PGF)"/>
            <person name="Lucas S."/>
            <person name="Copeland A."/>
            <person name="Lapidus A."/>
            <person name="Glavina del Rio T."/>
            <person name="Dalin E."/>
            <person name="Tice H."/>
            <person name="Bruce D."/>
            <person name="Goodwin L."/>
            <person name="Pitluck S."/>
            <person name="Peters L."/>
            <person name="Mikhailova N."/>
            <person name="Lu M."/>
            <person name="Kyrpides N."/>
            <person name="Mavromatis K."/>
            <person name="Ivanova N."/>
            <person name="Markowitz V."/>
            <person name="Cheng J.-F."/>
            <person name="Hugenholtz P."/>
            <person name="Woyke T."/>
            <person name="Wu D."/>
            <person name="Wirth R."/>
            <person name="Brambilla E.-M."/>
            <person name="Klenk H.-P."/>
            <person name="Eisen J.A."/>
        </authorList>
    </citation>
    <scope>NUCLEOTIDE SEQUENCE [LARGE SCALE GENOMIC DNA]</scope>
    <source>
        <strain evidence="1 2">DSM 2279</strain>
    </source>
</reference>
<protein>
    <submittedName>
        <fullName evidence="1">Transferase hexapeptide repeat containing protein</fullName>
    </submittedName>
</protein>
<dbReference type="STRING" id="937775.Metlim_1496"/>
<organism evidence="1 2">
    <name type="scientific">Methanoplanus limicola DSM 2279</name>
    <dbReference type="NCBI Taxonomy" id="937775"/>
    <lineage>
        <taxon>Archaea</taxon>
        <taxon>Methanobacteriati</taxon>
        <taxon>Methanobacteriota</taxon>
        <taxon>Stenosarchaea group</taxon>
        <taxon>Methanomicrobia</taxon>
        <taxon>Methanomicrobiales</taxon>
        <taxon>Methanomicrobiaceae</taxon>
        <taxon>Methanoplanus</taxon>
    </lineage>
</organism>
<dbReference type="InterPro" id="IPR050179">
    <property type="entry name" value="Trans_hexapeptide_repeat"/>
</dbReference>
<keyword evidence="2" id="KW-1185">Reference proteome</keyword>
<dbReference type="Pfam" id="PF00132">
    <property type="entry name" value="Hexapep"/>
    <property type="match status" value="1"/>
</dbReference>
<dbReference type="GO" id="GO:0016740">
    <property type="term" value="F:transferase activity"/>
    <property type="evidence" value="ECO:0007669"/>
    <property type="project" value="UniProtKB-KW"/>
</dbReference>
<gene>
    <name evidence="1" type="ORF">Metlim_1496</name>
</gene>
<evidence type="ECO:0000313" key="2">
    <source>
        <dbReference type="Proteomes" id="UP000005741"/>
    </source>
</evidence>
<dbReference type="SUPFAM" id="SSF51161">
    <property type="entry name" value="Trimeric LpxA-like enzymes"/>
    <property type="match status" value="1"/>
</dbReference>
<name>H1Z359_9EURY</name>
<dbReference type="Gene3D" id="2.160.10.10">
    <property type="entry name" value="Hexapeptide repeat proteins"/>
    <property type="match status" value="1"/>
</dbReference>
<dbReference type="InParanoid" id="H1Z359"/>